<proteinExistence type="predicted"/>
<gene>
    <name evidence="7" type="ORF">ACFQ3W_19450</name>
</gene>
<dbReference type="Proteomes" id="UP001597262">
    <property type="component" value="Unassembled WGS sequence"/>
</dbReference>
<comment type="caution">
    <text evidence="7">The sequence shown here is derived from an EMBL/GenBank/DDBJ whole genome shotgun (WGS) entry which is preliminary data.</text>
</comment>
<keyword evidence="3" id="KW-0472">Membrane</keyword>
<keyword evidence="5" id="KW-0449">Lipoprotein</keyword>
<sequence length="457" mass="49868">MVVKKITALVLAGALTLGLAACGNGGNSGGNAAPANGGNSGSKSSGDKKVVKILHWKQDNINKAMEEINKAFEEKYPEYKVEYTTTGPDDEFKQAQRARITANDVDVMADLSGMRLSPQDWTPGAKVPDWQQWIDSGLIADLSNQAFVKNWNANDIAKAGTYKDKVYAIPTGKVAMSGLFYNKQIFEENGLTVPKTWSEFIKLCDALKAKGITPIGVAGKDVWPLKLPVFALQAKILGGGDQQKWIEGVWKGTTAYNDAEAVEVLDKMKTLQDKYMIDGFMGIDYASAPAIFATGKVAMLADGSWDAPTIATANPDLKFGYFPVPATEDATKNASFVGKYDVTWYVAEKGPNKEGGLKWLEFFSQPENYTKFVKAAGFIPTQDNISTDSEFIDKELTPYLGDFELAYEIMMINRDNVGEHLAAEGVHTEYLAPGGQFKTAKELADVQQKEWEAAAPK</sequence>
<name>A0ABW3S1V0_9BACL</name>
<keyword evidence="2 6" id="KW-0732">Signal</keyword>
<keyword evidence="4" id="KW-0564">Palmitate</keyword>
<dbReference type="PANTHER" id="PTHR43649:SF33">
    <property type="entry name" value="POLYGALACTURONAN_RHAMNOGALACTURONAN-BINDING PROTEIN YTCQ"/>
    <property type="match status" value="1"/>
</dbReference>
<dbReference type="EMBL" id="JBHTLM010000017">
    <property type="protein sequence ID" value="MFD1178457.1"/>
    <property type="molecule type" value="Genomic_DNA"/>
</dbReference>
<feature type="signal peptide" evidence="6">
    <location>
        <begin position="1"/>
        <end position="20"/>
    </location>
</feature>
<reference evidence="8" key="1">
    <citation type="journal article" date="2019" name="Int. J. Syst. Evol. Microbiol.">
        <title>The Global Catalogue of Microorganisms (GCM) 10K type strain sequencing project: providing services to taxonomists for standard genome sequencing and annotation.</title>
        <authorList>
            <consortium name="The Broad Institute Genomics Platform"/>
            <consortium name="The Broad Institute Genome Sequencing Center for Infectious Disease"/>
            <person name="Wu L."/>
            <person name="Ma J."/>
        </authorList>
    </citation>
    <scope>NUCLEOTIDE SEQUENCE [LARGE SCALE GENOMIC DNA]</scope>
    <source>
        <strain evidence="8">CCUG 59189</strain>
    </source>
</reference>
<evidence type="ECO:0000256" key="2">
    <source>
        <dbReference type="ARBA" id="ARBA00022729"/>
    </source>
</evidence>
<protein>
    <submittedName>
        <fullName evidence="7">ABC transporter substrate-binding protein</fullName>
    </submittedName>
</protein>
<dbReference type="InterPro" id="IPR050490">
    <property type="entry name" value="Bact_solute-bd_prot1"/>
</dbReference>
<dbReference type="SUPFAM" id="SSF53850">
    <property type="entry name" value="Periplasmic binding protein-like II"/>
    <property type="match status" value="1"/>
</dbReference>
<feature type="chain" id="PRO_5047305184" evidence="6">
    <location>
        <begin position="21"/>
        <end position="457"/>
    </location>
</feature>
<evidence type="ECO:0000256" key="6">
    <source>
        <dbReference type="SAM" id="SignalP"/>
    </source>
</evidence>
<evidence type="ECO:0000313" key="7">
    <source>
        <dbReference type="EMBL" id="MFD1178457.1"/>
    </source>
</evidence>
<dbReference type="PROSITE" id="PS51257">
    <property type="entry name" value="PROKAR_LIPOPROTEIN"/>
    <property type="match status" value="1"/>
</dbReference>
<keyword evidence="8" id="KW-1185">Reference proteome</keyword>
<evidence type="ECO:0000256" key="4">
    <source>
        <dbReference type="ARBA" id="ARBA00023139"/>
    </source>
</evidence>
<evidence type="ECO:0000256" key="5">
    <source>
        <dbReference type="ARBA" id="ARBA00023288"/>
    </source>
</evidence>
<dbReference type="RefSeq" id="WP_379320900.1">
    <property type="nucleotide sequence ID" value="NZ_JBHTLM010000017.1"/>
</dbReference>
<evidence type="ECO:0000256" key="1">
    <source>
        <dbReference type="ARBA" id="ARBA00022475"/>
    </source>
</evidence>
<dbReference type="Pfam" id="PF01547">
    <property type="entry name" value="SBP_bac_1"/>
    <property type="match status" value="1"/>
</dbReference>
<accession>A0ABW3S1V0</accession>
<evidence type="ECO:0000313" key="8">
    <source>
        <dbReference type="Proteomes" id="UP001597262"/>
    </source>
</evidence>
<dbReference type="PANTHER" id="PTHR43649">
    <property type="entry name" value="ARABINOSE-BINDING PROTEIN-RELATED"/>
    <property type="match status" value="1"/>
</dbReference>
<organism evidence="7 8">
    <name type="scientific">Paenibacillus puldeungensis</name>
    <dbReference type="NCBI Taxonomy" id="696536"/>
    <lineage>
        <taxon>Bacteria</taxon>
        <taxon>Bacillati</taxon>
        <taxon>Bacillota</taxon>
        <taxon>Bacilli</taxon>
        <taxon>Bacillales</taxon>
        <taxon>Paenibacillaceae</taxon>
        <taxon>Paenibacillus</taxon>
    </lineage>
</organism>
<dbReference type="Gene3D" id="3.40.190.10">
    <property type="entry name" value="Periplasmic binding protein-like II"/>
    <property type="match status" value="2"/>
</dbReference>
<keyword evidence="1" id="KW-1003">Cell membrane</keyword>
<dbReference type="InterPro" id="IPR006059">
    <property type="entry name" value="SBP"/>
</dbReference>
<evidence type="ECO:0000256" key="3">
    <source>
        <dbReference type="ARBA" id="ARBA00023136"/>
    </source>
</evidence>